<dbReference type="Gene3D" id="3.30.200.20">
    <property type="entry name" value="Phosphorylase Kinase, domain 1"/>
    <property type="match status" value="1"/>
</dbReference>
<dbReference type="PANTHER" id="PTHR45138:SF9">
    <property type="entry name" value="DIGUANYLATE CYCLASE DGCM-RELATED"/>
    <property type="match status" value="1"/>
</dbReference>
<dbReference type="Gene3D" id="3.30.70.270">
    <property type="match status" value="1"/>
</dbReference>
<keyword evidence="6" id="KW-1185">Reference proteome</keyword>
<proteinExistence type="predicted"/>
<feature type="repeat" description="TPR" evidence="2">
    <location>
        <begin position="896"/>
        <end position="929"/>
    </location>
</feature>
<dbReference type="Gene3D" id="1.25.40.10">
    <property type="entry name" value="Tetratricopeptide repeat domain"/>
    <property type="match status" value="2"/>
</dbReference>
<evidence type="ECO:0000256" key="1">
    <source>
        <dbReference type="ARBA" id="ARBA00004167"/>
    </source>
</evidence>
<keyword evidence="2" id="KW-0802">TPR repeat</keyword>
<dbReference type="SUPFAM" id="SSF56112">
    <property type="entry name" value="Protein kinase-like (PK-like)"/>
    <property type="match status" value="1"/>
</dbReference>
<evidence type="ECO:0000313" key="5">
    <source>
        <dbReference type="EMBL" id="MBP2026589.1"/>
    </source>
</evidence>
<evidence type="ECO:0000256" key="2">
    <source>
        <dbReference type="PROSITE-ProRule" id="PRU00339"/>
    </source>
</evidence>
<dbReference type="Proteomes" id="UP001314903">
    <property type="component" value="Unassembled WGS sequence"/>
</dbReference>
<dbReference type="EMBL" id="JAGGLI010000002">
    <property type="protein sequence ID" value="MBP2026589.1"/>
    <property type="molecule type" value="Genomic_DNA"/>
</dbReference>
<organism evidence="5 6">
    <name type="scientific">Acetoanaerobium pronyense</name>
    <dbReference type="NCBI Taxonomy" id="1482736"/>
    <lineage>
        <taxon>Bacteria</taxon>
        <taxon>Bacillati</taxon>
        <taxon>Bacillota</taxon>
        <taxon>Clostridia</taxon>
        <taxon>Peptostreptococcales</taxon>
        <taxon>Filifactoraceae</taxon>
        <taxon>Acetoanaerobium</taxon>
    </lineage>
</organism>
<dbReference type="InterPro" id="IPR029787">
    <property type="entry name" value="Nucleotide_cyclase"/>
</dbReference>
<dbReference type="InterPro" id="IPR000719">
    <property type="entry name" value="Prot_kinase_dom"/>
</dbReference>
<sequence length="1763" mass="204986">MELINNRYRILQTEYTNRLVSCYKVRDLLDNDKVYYMYIVNSQIVPQNIIERGFKRFYKYSSISHPFLVKDIELDMIYSVDRKIVKKVDYYYITEFFEYEMKYIDYAKNQSSESLIEDFCNILKIIDLIHKRGTVYEFLDEKSIYVDKLGHIKLKDILTVFMESGTNHKTWQNDLIYKAPELFIGDKPSIKTDIYSLGAFFEIVIKSRVNKEKLPSGMDKIISKMKAYSSKDRYDSICDIFKDMSLYFERKVDCIFEDKEIYIKQEPDIVGREVVKNSILETLEKIQNNDKGVYIHEIKGSRGSGKTKILRHLRKTLSLKGVDIFASFEEDRPILKNKSMIPIVSKILDEKGYGYISKFDKVKNYLINGGCKTSDFASYAQINSFIKKSIEDEITAIIIDNLKEDDIDSIEILKYMIYSKVENERIILIYSADINSNIDISSKNTFILEDFDIQETSIFIQDILGMRSAPVDLAVRIYKDTFGNPGKIKSAISIILSKKILTMDDMGIWHFDNKLYEELLLDFNQYELDISSLGLNKDQTNILKSISVLKNPSSAEDLALFIRKSFKFTDIISILEDLVKSGLIQRNFDDTGYLYEFADKTLKKTVYESIDNEEKITTHKFLVDYILSMSKDIKGNLLDELVFHLVASKNYGSASIYSGKMAKEYIDSGSKKEGLEYYKDSIYYALLSGKSNLKIISYQKAASAFLKEGRIEEAILFYKKSLNEGVVSKNHKIILRSMNKLADLYTEVNELDKAYIMLNAIEKYLKKHYYKKGELDYILGKVVYLIETQNHDESLKYAEKGIELCKDNYKKHKGSFLFFKGMIYHELGKTYGEIEKFHMKALELFRAIGYFEGIARIYNSLGILYSEYGLDNKKAIEYYSMVRDIAERESLLSRKAVAYANLGEVLAWDLNYEESYKAFQKSLEISSYLKKQNLVFYNYVYMASIMFETFDFEQSMMYLERAKEELRKNENQGVYMLFYYKLLAKVNLYIGDKNTSRYYINKIKTERPYFKGPLAIEVDILEGYLNLDSAPNKSSQNKAIKGIVDSIKNFKDYPVALKKLTDLVMVLKYKKNDKKIVELTRWAIKAYKPTGNKRADNILNYFKAINLDGDEKEKSLREILENISKTYDKRLYWQVSYFLGNYYIENKNYFMGTNYLVEAYVILKEFIVSLNIEVKSENYLGTSVIDILCTLLGISKASDIDEVDSRVLEIRENKEYISDNINSLITKNTLLQDLIENKIFKKLVSANLFEEEKEITTDILIENLQNSNETNIEIMLEHIMRITWADKGAVIIKQDQQFKIISSINYDSVGANLAKIIMQAEGIERELVVSELEYSTKEMYKRLLTGDTKGFICIPIYENNIRPQERERRNIRKKPLAFIYLESKLYLNNFTNKACKGIYKFISLLSVFIENHNLSLKYSIDKLTSAYNRQYFDMHIRSEIESSSIEDKIFSLVMMDIDRFKMTNDTFGHGVGDVILQKFSKLISENIRFKDLFARYGGEEFVLILDGVNKNEALKICNRLREKVQNQVKDPEGKSITVSMGIASYPEQGLWEEELLKKADLALYKSKDDGRNRVSIWNENIDDKEHYHKKEKEVISSILGDNIERSELFITSIEMLKNGAGHEEKITRYLQNVLKYFEAENLMILSYSESIATSMIKVTKQGLFKIKHGFEHLLNIEIADSVYNEEKGVFSADWERVSKIDELTGMPEWDSVLSIPLICSGIKKGVLYITIPLRTKEFNYLDYSVGQIISPIIASLIDSLNNK</sequence>
<dbReference type="PROSITE" id="PS50887">
    <property type="entry name" value="GGDEF"/>
    <property type="match status" value="1"/>
</dbReference>
<gene>
    <name evidence="5" type="ORF">J2Z35_000378</name>
</gene>
<dbReference type="SMART" id="SM00028">
    <property type="entry name" value="TPR"/>
    <property type="match status" value="5"/>
</dbReference>
<dbReference type="PANTHER" id="PTHR45138">
    <property type="entry name" value="REGULATORY COMPONENTS OF SENSORY TRANSDUCTION SYSTEM"/>
    <property type="match status" value="1"/>
</dbReference>
<dbReference type="CDD" id="cd01949">
    <property type="entry name" value="GGDEF"/>
    <property type="match status" value="1"/>
</dbReference>
<reference evidence="5 6" key="1">
    <citation type="submission" date="2021-03" db="EMBL/GenBank/DDBJ databases">
        <title>Genomic Encyclopedia of Type Strains, Phase IV (KMG-IV): sequencing the most valuable type-strain genomes for metagenomic binning, comparative biology and taxonomic classification.</title>
        <authorList>
            <person name="Goeker M."/>
        </authorList>
    </citation>
    <scope>NUCLEOTIDE SEQUENCE [LARGE SCALE GENOMIC DNA]</scope>
    <source>
        <strain evidence="5 6">DSM 27512</strain>
    </source>
</reference>
<dbReference type="InterPro" id="IPR011990">
    <property type="entry name" value="TPR-like_helical_dom_sf"/>
</dbReference>
<dbReference type="InterPro" id="IPR050469">
    <property type="entry name" value="Diguanylate_Cyclase"/>
</dbReference>
<dbReference type="SUPFAM" id="SSF55073">
    <property type="entry name" value="Nucleotide cyclase"/>
    <property type="match status" value="1"/>
</dbReference>
<evidence type="ECO:0000259" key="4">
    <source>
        <dbReference type="PROSITE" id="PS50887"/>
    </source>
</evidence>
<dbReference type="SUPFAM" id="SSF48452">
    <property type="entry name" value="TPR-like"/>
    <property type="match status" value="2"/>
</dbReference>
<feature type="domain" description="GGDEF" evidence="4">
    <location>
        <begin position="1448"/>
        <end position="1579"/>
    </location>
</feature>
<dbReference type="Gene3D" id="1.10.510.10">
    <property type="entry name" value="Transferase(Phosphotransferase) domain 1"/>
    <property type="match status" value="1"/>
</dbReference>
<dbReference type="RefSeq" id="WP_209658788.1">
    <property type="nucleotide sequence ID" value="NZ_JAGGLI010000002.1"/>
</dbReference>
<protein>
    <submittedName>
        <fullName evidence="5">Diguanylate cyclase (GGDEF)-like protein</fullName>
    </submittedName>
</protein>
<dbReference type="InterPro" id="IPR000160">
    <property type="entry name" value="GGDEF_dom"/>
</dbReference>
<dbReference type="PROSITE" id="PS50011">
    <property type="entry name" value="PROTEIN_KINASE_DOM"/>
    <property type="match status" value="1"/>
</dbReference>
<dbReference type="NCBIfam" id="TIGR00254">
    <property type="entry name" value="GGDEF"/>
    <property type="match status" value="1"/>
</dbReference>
<dbReference type="SMART" id="SM00267">
    <property type="entry name" value="GGDEF"/>
    <property type="match status" value="1"/>
</dbReference>
<accession>A0ABS4KFQ0</accession>
<comment type="caution">
    <text evidence="5">The sequence shown here is derived from an EMBL/GenBank/DDBJ whole genome shotgun (WGS) entry which is preliminary data.</text>
</comment>
<dbReference type="InterPro" id="IPR043128">
    <property type="entry name" value="Rev_trsase/Diguanyl_cyclase"/>
</dbReference>
<dbReference type="PROSITE" id="PS50005">
    <property type="entry name" value="TPR"/>
    <property type="match status" value="1"/>
</dbReference>
<dbReference type="InterPro" id="IPR027417">
    <property type="entry name" value="P-loop_NTPase"/>
</dbReference>
<feature type="domain" description="Protein kinase" evidence="3">
    <location>
        <begin position="8"/>
        <end position="263"/>
    </location>
</feature>
<comment type="subcellular location">
    <subcellularLocation>
        <location evidence="1">Membrane</location>
        <topology evidence="1">Single-pass membrane protein</topology>
    </subcellularLocation>
</comment>
<dbReference type="InterPro" id="IPR011009">
    <property type="entry name" value="Kinase-like_dom_sf"/>
</dbReference>
<dbReference type="Pfam" id="PF00990">
    <property type="entry name" value="GGDEF"/>
    <property type="match status" value="1"/>
</dbReference>
<evidence type="ECO:0000259" key="3">
    <source>
        <dbReference type="PROSITE" id="PS50011"/>
    </source>
</evidence>
<name>A0ABS4KFQ0_9FIRM</name>
<dbReference type="InterPro" id="IPR019734">
    <property type="entry name" value="TPR_rpt"/>
</dbReference>
<dbReference type="SUPFAM" id="SSF52540">
    <property type="entry name" value="P-loop containing nucleoside triphosphate hydrolases"/>
    <property type="match status" value="1"/>
</dbReference>
<evidence type="ECO:0000313" key="6">
    <source>
        <dbReference type="Proteomes" id="UP001314903"/>
    </source>
</evidence>